<dbReference type="EMBL" id="CP012159">
    <property type="protein sequence ID" value="AKT38814.1"/>
    <property type="molecule type" value="Genomic_DNA"/>
</dbReference>
<dbReference type="PROSITE" id="PS50112">
    <property type="entry name" value="PAS"/>
    <property type="match status" value="1"/>
</dbReference>
<dbReference type="InterPro" id="IPR051932">
    <property type="entry name" value="Bact_StressResp_Reg"/>
</dbReference>
<dbReference type="SUPFAM" id="SSF55785">
    <property type="entry name" value="PYP-like sensor domain (PAS domain)"/>
    <property type="match status" value="1"/>
</dbReference>
<dbReference type="CDD" id="cd07041">
    <property type="entry name" value="STAS_RsbR_RsbS_like"/>
    <property type="match status" value="1"/>
</dbReference>
<feature type="domain" description="PAS" evidence="2">
    <location>
        <begin position="19"/>
        <end position="64"/>
    </location>
</feature>
<dbReference type="PROSITE" id="PS50113">
    <property type="entry name" value="PAC"/>
    <property type="match status" value="1"/>
</dbReference>
<dbReference type="InterPro" id="IPR001610">
    <property type="entry name" value="PAC"/>
</dbReference>
<keyword evidence="6" id="KW-1185">Reference proteome</keyword>
<dbReference type="InterPro" id="IPR000700">
    <property type="entry name" value="PAS-assoc_C"/>
</dbReference>
<feature type="domain" description="STAS" evidence="4">
    <location>
        <begin position="158"/>
        <end position="268"/>
    </location>
</feature>
<dbReference type="Proteomes" id="UP000067626">
    <property type="component" value="Chromosome"/>
</dbReference>
<feature type="domain" description="PAC" evidence="3">
    <location>
        <begin position="89"/>
        <end position="145"/>
    </location>
</feature>
<protein>
    <recommendedName>
        <fullName evidence="7">Anti-anti-sigma factor</fullName>
    </recommendedName>
</protein>
<sequence length="282" mass="31156">MSEQRDEVIRRLEEELAHARRKLALLYHHAPVGVIEWDGNFRVTEWNATTEEIFGYSRSEALGKFGPELIVGDDLKPHIQAYWESILDQRMTARTVNENVRKDGRIIVCEWHNAVLADTDGEVVGVTSLIFDITERHKAEQDLRQREREQAATIDQLSTPVLDLWDGVLVVPILGAVDEGRAGRMTEALLQAIVDRSAGYTILDLTGADAVDSSIANHLGRLVRAARLLGATCLISGLGPGVARMLTEHGVELDAQSFGSLRAALAYALMATGSRTPQRRRG</sequence>
<dbReference type="PROSITE" id="PS50801">
    <property type="entry name" value="STAS"/>
    <property type="match status" value="1"/>
</dbReference>
<dbReference type="PANTHER" id="PTHR33745:SF1">
    <property type="entry name" value="RSBT ANTAGONIST PROTEIN RSBS"/>
    <property type="match status" value="1"/>
</dbReference>
<dbReference type="InterPro" id="IPR000014">
    <property type="entry name" value="PAS"/>
</dbReference>
<gene>
    <name evidence="5" type="ORF">CMC5_029600</name>
</gene>
<dbReference type="InterPro" id="IPR035965">
    <property type="entry name" value="PAS-like_dom_sf"/>
</dbReference>
<dbReference type="OrthoDB" id="9810730at2"/>
<keyword evidence="1" id="KW-0175">Coiled coil</keyword>
<evidence type="ECO:0000259" key="2">
    <source>
        <dbReference type="PROSITE" id="PS50112"/>
    </source>
</evidence>
<evidence type="ECO:0008006" key="7">
    <source>
        <dbReference type="Google" id="ProtNLM"/>
    </source>
</evidence>
<evidence type="ECO:0000259" key="3">
    <source>
        <dbReference type="PROSITE" id="PS50113"/>
    </source>
</evidence>
<reference evidence="5 6" key="1">
    <citation type="submission" date="2015-07" db="EMBL/GenBank/DDBJ databases">
        <title>Genome analysis of myxobacterium Chondromyces crocatus Cm c5 reveals a high potential for natural compound synthesis and the genetic basis for the loss of fruiting body formation.</title>
        <authorList>
            <person name="Zaburannyi N."/>
            <person name="Bunk B."/>
            <person name="Maier J."/>
            <person name="Overmann J."/>
            <person name="Mueller R."/>
        </authorList>
    </citation>
    <scope>NUCLEOTIDE SEQUENCE [LARGE SCALE GENOMIC DNA]</scope>
    <source>
        <strain evidence="5 6">Cm c5</strain>
    </source>
</reference>
<evidence type="ECO:0000256" key="1">
    <source>
        <dbReference type="SAM" id="Coils"/>
    </source>
</evidence>
<dbReference type="KEGG" id="ccro:CMC5_029600"/>
<evidence type="ECO:0000313" key="5">
    <source>
        <dbReference type="EMBL" id="AKT38814.1"/>
    </source>
</evidence>
<dbReference type="CDD" id="cd00130">
    <property type="entry name" value="PAS"/>
    <property type="match status" value="1"/>
</dbReference>
<dbReference type="Pfam" id="PF01740">
    <property type="entry name" value="STAS"/>
    <property type="match status" value="1"/>
</dbReference>
<evidence type="ECO:0000313" key="6">
    <source>
        <dbReference type="Proteomes" id="UP000067626"/>
    </source>
</evidence>
<feature type="coiled-coil region" evidence="1">
    <location>
        <begin position="2"/>
        <end position="29"/>
    </location>
</feature>
<dbReference type="PANTHER" id="PTHR33745">
    <property type="entry name" value="RSBT ANTAGONIST PROTEIN RSBS-RELATED"/>
    <property type="match status" value="1"/>
</dbReference>
<dbReference type="SUPFAM" id="SSF52091">
    <property type="entry name" value="SpoIIaa-like"/>
    <property type="match status" value="1"/>
</dbReference>
<dbReference type="AlphaFoldDB" id="A0A0K1ED90"/>
<dbReference type="Gene3D" id="3.30.750.24">
    <property type="entry name" value="STAS domain"/>
    <property type="match status" value="1"/>
</dbReference>
<accession>A0A0K1ED90</accession>
<dbReference type="Gene3D" id="3.30.450.20">
    <property type="entry name" value="PAS domain"/>
    <property type="match status" value="1"/>
</dbReference>
<evidence type="ECO:0000259" key="4">
    <source>
        <dbReference type="PROSITE" id="PS50801"/>
    </source>
</evidence>
<dbReference type="RefSeq" id="WP_050430997.1">
    <property type="nucleotide sequence ID" value="NZ_CP012159.1"/>
</dbReference>
<organism evidence="5 6">
    <name type="scientific">Chondromyces crocatus</name>
    <dbReference type="NCBI Taxonomy" id="52"/>
    <lineage>
        <taxon>Bacteria</taxon>
        <taxon>Pseudomonadati</taxon>
        <taxon>Myxococcota</taxon>
        <taxon>Polyangia</taxon>
        <taxon>Polyangiales</taxon>
        <taxon>Polyangiaceae</taxon>
        <taxon>Chondromyces</taxon>
    </lineage>
</organism>
<dbReference type="STRING" id="52.CMC5_029600"/>
<dbReference type="SMART" id="SM00091">
    <property type="entry name" value="PAS"/>
    <property type="match status" value="1"/>
</dbReference>
<dbReference type="InterPro" id="IPR036513">
    <property type="entry name" value="STAS_dom_sf"/>
</dbReference>
<dbReference type="InterPro" id="IPR013656">
    <property type="entry name" value="PAS_4"/>
</dbReference>
<proteinExistence type="predicted"/>
<dbReference type="SMART" id="SM00086">
    <property type="entry name" value="PAC"/>
    <property type="match status" value="1"/>
</dbReference>
<dbReference type="NCBIfam" id="TIGR00229">
    <property type="entry name" value="sensory_box"/>
    <property type="match status" value="1"/>
</dbReference>
<dbReference type="InterPro" id="IPR002645">
    <property type="entry name" value="STAS_dom"/>
</dbReference>
<dbReference type="Pfam" id="PF08448">
    <property type="entry name" value="PAS_4"/>
    <property type="match status" value="1"/>
</dbReference>
<name>A0A0K1ED90_CHOCO</name>